<dbReference type="Proteomes" id="UP000026915">
    <property type="component" value="Chromosome 1"/>
</dbReference>
<dbReference type="Gramene" id="EOX93684">
    <property type="protein sequence ID" value="EOX93684"/>
    <property type="gene ID" value="TCM_002591"/>
</dbReference>
<feature type="region of interest" description="Disordered" evidence="1">
    <location>
        <begin position="139"/>
        <end position="165"/>
    </location>
</feature>
<protein>
    <submittedName>
        <fullName evidence="2">Uncharacterized protein</fullName>
    </submittedName>
</protein>
<reference evidence="2 3" key="1">
    <citation type="journal article" date="2013" name="Genome Biol.">
        <title>The genome sequence of the most widely cultivated cacao type and its use to identify candidate genes regulating pod color.</title>
        <authorList>
            <person name="Motamayor J.C."/>
            <person name="Mockaitis K."/>
            <person name="Schmutz J."/>
            <person name="Haiminen N."/>
            <person name="Iii D.L."/>
            <person name="Cornejo O."/>
            <person name="Findley S.D."/>
            <person name="Zheng P."/>
            <person name="Utro F."/>
            <person name="Royaert S."/>
            <person name="Saski C."/>
            <person name="Jenkins J."/>
            <person name="Podicheti R."/>
            <person name="Zhao M."/>
            <person name="Scheffler B.E."/>
            <person name="Stack J.C."/>
            <person name="Feltus F.A."/>
            <person name="Mustiga G.M."/>
            <person name="Amores F."/>
            <person name="Phillips W."/>
            <person name="Marelli J.P."/>
            <person name="May G.D."/>
            <person name="Shapiro H."/>
            <person name="Ma J."/>
            <person name="Bustamante C.D."/>
            <person name="Schnell R.J."/>
            <person name="Main D."/>
            <person name="Gilbert D."/>
            <person name="Parida L."/>
            <person name="Kuhn D.N."/>
        </authorList>
    </citation>
    <scope>NUCLEOTIDE SEQUENCE [LARGE SCALE GENOMIC DNA]</scope>
    <source>
        <strain evidence="3">cv. Matina 1-6</strain>
    </source>
</reference>
<feature type="region of interest" description="Disordered" evidence="1">
    <location>
        <begin position="179"/>
        <end position="199"/>
    </location>
</feature>
<feature type="compositionally biased region" description="Basic and acidic residues" evidence="1">
    <location>
        <begin position="180"/>
        <end position="190"/>
    </location>
</feature>
<feature type="compositionally biased region" description="Basic and acidic residues" evidence="1">
    <location>
        <begin position="153"/>
        <end position="165"/>
    </location>
</feature>
<name>A0A061DLP3_THECC</name>
<evidence type="ECO:0000256" key="1">
    <source>
        <dbReference type="SAM" id="MobiDB-lite"/>
    </source>
</evidence>
<dbReference type="EMBL" id="CM001879">
    <property type="protein sequence ID" value="EOX93684.1"/>
    <property type="molecule type" value="Genomic_DNA"/>
</dbReference>
<accession>A0A061DLP3</accession>
<organism evidence="2 3">
    <name type="scientific">Theobroma cacao</name>
    <name type="common">Cacao</name>
    <name type="synonym">Cocoa</name>
    <dbReference type="NCBI Taxonomy" id="3641"/>
    <lineage>
        <taxon>Eukaryota</taxon>
        <taxon>Viridiplantae</taxon>
        <taxon>Streptophyta</taxon>
        <taxon>Embryophyta</taxon>
        <taxon>Tracheophyta</taxon>
        <taxon>Spermatophyta</taxon>
        <taxon>Magnoliopsida</taxon>
        <taxon>eudicotyledons</taxon>
        <taxon>Gunneridae</taxon>
        <taxon>Pentapetalae</taxon>
        <taxon>rosids</taxon>
        <taxon>malvids</taxon>
        <taxon>Malvales</taxon>
        <taxon>Malvaceae</taxon>
        <taxon>Byttnerioideae</taxon>
        <taxon>Theobroma</taxon>
    </lineage>
</organism>
<dbReference type="HOGENOM" id="CLU_824892_0_0_1"/>
<gene>
    <name evidence="2" type="ORF">TCM_002591</name>
</gene>
<dbReference type="AlphaFoldDB" id="A0A061DLP3"/>
<dbReference type="InParanoid" id="A0A061DLP3"/>
<feature type="region of interest" description="Disordered" evidence="1">
    <location>
        <begin position="17"/>
        <end position="52"/>
    </location>
</feature>
<keyword evidence="3" id="KW-1185">Reference proteome</keyword>
<evidence type="ECO:0000313" key="2">
    <source>
        <dbReference type="EMBL" id="EOX93684.1"/>
    </source>
</evidence>
<proteinExistence type="predicted"/>
<evidence type="ECO:0000313" key="3">
    <source>
        <dbReference type="Proteomes" id="UP000026915"/>
    </source>
</evidence>
<sequence>MLKIKENFSLLVRTATENREGKNVKPSTACIEADSSGAPPADADGNQGREAVRVGSKRGRVRLESNEEGADSMVLIDQQASLQDSKPRSSYRNVLLQDDIEAMLDSEDSEDEDRLLEDFESDEDEFRSDIEDLCPVRQKETEGFSEEQVTKLASEKKDPTREHESTPYGLWMVAKKTYRRNSENKTEGGTKSKLRMSSQIGTSQEVAKLGSRFYILAEEGNTLDNEEFVIETVLRGDTKKVLNKPKKIVAVVQKKQNLKESLQEAANVSNRNPTPSASKGTLVTSLVPKTVSSEIDIKSNERIQTRENNVALMGSSGMAIQRNSQAPVEIALASQTRMETIPITASFLVPQ</sequence>
<feature type="compositionally biased region" description="Low complexity" evidence="1">
    <location>
        <begin position="33"/>
        <end position="45"/>
    </location>
</feature>